<dbReference type="PANTHER" id="PTHR30086">
    <property type="entry name" value="ARGININE EXPORTER PROTEIN ARGO"/>
    <property type="match status" value="1"/>
</dbReference>
<gene>
    <name evidence="7" type="ORF">APT59_04110</name>
</gene>
<protein>
    <submittedName>
        <fullName evidence="7">Lysine transporter LysE</fullName>
    </submittedName>
</protein>
<dbReference type="Proteomes" id="UP000064137">
    <property type="component" value="Chromosome"/>
</dbReference>
<keyword evidence="5 6" id="KW-0472">Membrane</keyword>
<dbReference type="PANTHER" id="PTHR30086:SF20">
    <property type="entry name" value="ARGININE EXPORTER PROTEIN ARGO-RELATED"/>
    <property type="match status" value="1"/>
</dbReference>
<evidence type="ECO:0000256" key="5">
    <source>
        <dbReference type="ARBA" id="ARBA00023136"/>
    </source>
</evidence>
<dbReference type="RefSeq" id="WP_059313684.1">
    <property type="nucleotide sequence ID" value="NZ_CP013987.1"/>
</dbReference>
<keyword evidence="4 6" id="KW-1133">Transmembrane helix</keyword>
<comment type="subcellular location">
    <subcellularLocation>
        <location evidence="1">Cell membrane</location>
        <topology evidence="1">Multi-pass membrane protein</topology>
    </subcellularLocation>
</comment>
<reference evidence="7 8" key="1">
    <citation type="submission" date="2016-01" db="EMBL/GenBank/DDBJ databases">
        <title>Annotation of Pseudomonas oryzihabitans USDA-ARS-USMARC-56511.</title>
        <authorList>
            <person name="Harhay G.P."/>
            <person name="Harhay D.M."/>
            <person name="Smith T.P.L."/>
            <person name="Bono J.L."/>
            <person name="Heaton M.P."/>
            <person name="Clawson M.L."/>
            <person name="Chitko-Mckown C.G."/>
            <person name="Capik S.F."/>
            <person name="DeDonder K.D."/>
            <person name="Apley M.D."/>
            <person name="Lubbers B.V."/>
            <person name="White B.J."/>
            <person name="Larson R.L."/>
        </authorList>
    </citation>
    <scope>NUCLEOTIDE SEQUENCE [LARGE SCALE GENOMIC DNA]</scope>
    <source>
        <strain evidence="7 8">USDA-ARS-USMARC-56511</strain>
    </source>
</reference>
<keyword evidence="2" id="KW-1003">Cell membrane</keyword>
<feature type="transmembrane region" description="Helical" evidence="6">
    <location>
        <begin position="111"/>
        <end position="132"/>
    </location>
</feature>
<sequence>MNSYFTGLLTMASLIMALGAQNTYLLAQGLRREHHLAIAAFCLTCDVILVAAGVLGLAALIQHSPLLVDILRWGGAAFLLWYGAQALRRAWRPAAIDKLETTSPRSRRQALLAAAAVSLLNPHVYLDTVLLVGSLGSQQAAPLAYVFGAATASMLWFFGLALGAAWAAPYLARPGVWRLIDLLVALVMFAVAAQLLVST</sequence>
<evidence type="ECO:0000256" key="4">
    <source>
        <dbReference type="ARBA" id="ARBA00022989"/>
    </source>
</evidence>
<organism evidence="7 8">
    <name type="scientific">Pseudomonas oryzihabitans</name>
    <dbReference type="NCBI Taxonomy" id="47885"/>
    <lineage>
        <taxon>Bacteria</taxon>
        <taxon>Pseudomonadati</taxon>
        <taxon>Pseudomonadota</taxon>
        <taxon>Gammaproteobacteria</taxon>
        <taxon>Pseudomonadales</taxon>
        <taxon>Pseudomonadaceae</taxon>
        <taxon>Pseudomonas</taxon>
    </lineage>
</organism>
<feature type="transmembrane region" description="Helical" evidence="6">
    <location>
        <begin position="38"/>
        <end position="61"/>
    </location>
</feature>
<evidence type="ECO:0000256" key="3">
    <source>
        <dbReference type="ARBA" id="ARBA00022692"/>
    </source>
</evidence>
<keyword evidence="3 6" id="KW-0812">Transmembrane</keyword>
<name>A0A0U4NXQ2_9PSED</name>
<evidence type="ECO:0000256" key="1">
    <source>
        <dbReference type="ARBA" id="ARBA00004651"/>
    </source>
</evidence>
<feature type="transmembrane region" description="Helical" evidence="6">
    <location>
        <begin position="179"/>
        <end position="197"/>
    </location>
</feature>
<dbReference type="OrthoDB" id="5638726at2"/>
<evidence type="ECO:0000256" key="2">
    <source>
        <dbReference type="ARBA" id="ARBA00022475"/>
    </source>
</evidence>
<dbReference type="GO" id="GO:0015171">
    <property type="term" value="F:amino acid transmembrane transporter activity"/>
    <property type="evidence" value="ECO:0007669"/>
    <property type="project" value="TreeGrafter"/>
</dbReference>
<dbReference type="AlphaFoldDB" id="A0A0U4NXQ2"/>
<dbReference type="Pfam" id="PF01810">
    <property type="entry name" value="LysE"/>
    <property type="match status" value="1"/>
</dbReference>
<dbReference type="EMBL" id="CP013987">
    <property type="protein sequence ID" value="ALZ83425.1"/>
    <property type="molecule type" value="Genomic_DNA"/>
</dbReference>
<dbReference type="KEGG" id="por:APT59_04110"/>
<evidence type="ECO:0000313" key="7">
    <source>
        <dbReference type="EMBL" id="ALZ83425.1"/>
    </source>
</evidence>
<dbReference type="GO" id="GO:0005886">
    <property type="term" value="C:plasma membrane"/>
    <property type="evidence" value="ECO:0007669"/>
    <property type="project" value="UniProtKB-SubCell"/>
</dbReference>
<feature type="transmembrane region" description="Helical" evidence="6">
    <location>
        <begin position="144"/>
        <end position="167"/>
    </location>
</feature>
<evidence type="ECO:0000313" key="8">
    <source>
        <dbReference type="Proteomes" id="UP000064137"/>
    </source>
</evidence>
<evidence type="ECO:0000256" key="6">
    <source>
        <dbReference type="SAM" id="Phobius"/>
    </source>
</evidence>
<dbReference type="InterPro" id="IPR001123">
    <property type="entry name" value="LeuE-type"/>
</dbReference>
<feature type="transmembrane region" description="Helical" evidence="6">
    <location>
        <begin position="73"/>
        <end position="91"/>
    </location>
</feature>
<accession>A0A0U4NXQ2</accession>
<feature type="transmembrane region" description="Helical" evidence="6">
    <location>
        <begin position="6"/>
        <end position="26"/>
    </location>
</feature>
<proteinExistence type="predicted"/>